<accession>A0A4R4VAS5</accession>
<dbReference type="RefSeq" id="WP_132598336.1">
    <property type="nucleotide sequence ID" value="NZ_SMKO01000091.1"/>
</dbReference>
<evidence type="ECO:0000313" key="2">
    <source>
        <dbReference type="Proteomes" id="UP000295258"/>
    </source>
</evidence>
<evidence type="ECO:0000313" key="1">
    <source>
        <dbReference type="EMBL" id="TDD00567.1"/>
    </source>
</evidence>
<reference evidence="1 2" key="1">
    <citation type="submission" date="2019-03" db="EMBL/GenBank/DDBJ databases">
        <title>Draft genome sequences of novel Actinobacteria.</title>
        <authorList>
            <person name="Sahin N."/>
            <person name="Ay H."/>
            <person name="Saygin H."/>
        </authorList>
    </citation>
    <scope>NUCLEOTIDE SEQUENCE [LARGE SCALE GENOMIC DNA]</scope>
    <source>
        <strain evidence="1 2">KC310</strain>
    </source>
</reference>
<sequence length="77" mass="8697">MPTKDEVETARRQIERLSDQCEADLRELIRLAEGGALKGPEGDKLSADIRQWERDTKNYFRAALDTLHNLAASEVSP</sequence>
<dbReference type="EMBL" id="SMKO01000091">
    <property type="protein sequence ID" value="TDD00567.1"/>
    <property type="molecule type" value="Genomic_DNA"/>
</dbReference>
<dbReference type="Proteomes" id="UP000295258">
    <property type="component" value="Unassembled WGS sequence"/>
</dbReference>
<keyword evidence="2" id="KW-1185">Reference proteome</keyword>
<dbReference type="AlphaFoldDB" id="A0A4R4VAS5"/>
<gene>
    <name evidence="1" type="ORF">E1292_28340</name>
</gene>
<name>A0A4R4VAS5_9ACTN</name>
<comment type="caution">
    <text evidence="1">The sequence shown here is derived from an EMBL/GenBank/DDBJ whole genome shotgun (WGS) entry which is preliminary data.</text>
</comment>
<organism evidence="1 2">
    <name type="scientific">Nonomuraea deserti</name>
    <dbReference type="NCBI Taxonomy" id="1848322"/>
    <lineage>
        <taxon>Bacteria</taxon>
        <taxon>Bacillati</taxon>
        <taxon>Actinomycetota</taxon>
        <taxon>Actinomycetes</taxon>
        <taxon>Streptosporangiales</taxon>
        <taxon>Streptosporangiaceae</taxon>
        <taxon>Nonomuraea</taxon>
    </lineage>
</organism>
<protein>
    <submittedName>
        <fullName evidence="1">Uncharacterized protein</fullName>
    </submittedName>
</protein>
<proteinExistence type="predicted"/>